<evidence type="ECO:0000313" key="2">
    <source>
        <dbReference type="Proteomes" id="UP001286313"/>
    </source>
</evidence>
<protein>
    <submittedName>
        <fullName evidence="1">Uncharacterized protein</fullName>
    </submittedName>
</protein>
<evidence type="ECO:0000313" key="1">
    <source>
        <dbReference type="EMBL" id="KAK3877909.1"/>
    </source>
</evidence>
<sequence length="194" mass="21222">MKRICPDDRKTLDNQDHAVMIPISEIKEPTAVSDCQTNTAREHCSTLSVVSQDAGFSVSLSHQLHLSLLPLLSAREPLVHSRNRCGDVCDLIRECRRHRGHQRDRAVKTSLSVPEKPVAVECVSVGGGAVLGDPSIPRRLLVFPFLLSHQVQDAWNVGGVSVGGDVGLTQGHSEWTHLYCLIGGRVSIKILQLI</sequence>
<proteinExistence type="predicted"/>
<accession>A0AAE1FQ70</accession>
<gene>
    <name evidence="1" type="ORF">Pcinc_017419</name>
</gene>
<organism evidence="1 2">
    <name type="scientific">Petrolisthes cinctipes</name>
    <name type="common">Flat porcelain crab</name>
    <dbReference type="NCBI Taxonomy" id="88211"/>
    <lineage>
        <taxon>Eukaryota</taxon>
        <taxon>Metazoa</taxon>
        <taxon>Ecdysozoa</taxon>
        <taxon>Arthropoda</taxon>
        <taxon>Crustacea</taxon>
        <taxon>Multicrustacea</taxon>
        <taxon>Malacostraca</taxon>
        <taxon>Eumalacostraca</taxon>
        <taxon>Eucarida</taxon>
        <taxon>Decapoda</taxon>
        <taxon>Pleocyemata</taxon>
        <taxon>Anomura</taxon>
        <taxon>Galatheoidea</taxon>
        <taxon>Porcellanidae</taxon>
        <taxon>Petrolisthes</taxon>
    </lineage>
</organism>
<dbReference type="Proteomes" id="UP001286313">
    <property type="component" value="Unassembled WGS sequence"/>
</dbReference>
<keyword evidence="2" id="KW-1185">Reference proteome</keyword>
<name>A0AAE1FQ70_PETCI</name>
<reference evidence="1" key="1">
    <citation type="submission" date="2023-10" db="EMBL/GenBank/DDBJ databases">
        <title>Genome assemblies of two species of porcelain crab, Petrolisthes cinctipes and Petrolisthes manimaculis (Anomura: Porcellanidae).</title>
        <authorList>
            <person name="Angst P."/>
        </authorList>
    </citation>
    <scope>NUCLEOTIDE SEQUENCE</scope>
    <source>
        <strain evidence="1">PB745_01</strain>
        <tissue evidence="1">Gill</tissue>
    </source>
</reference>
<dbReference type="EMBL" id="JAWQEG010001609">
    <property type="protein sequence ID" value="KAK3877909.1"/>
    <property type="molecule type" value="Genomic_DNA"/>
</dbReference>
<dbReference type="AlphaFoldDB" id="A0AAE1FQ70"/>
<comment type="caution">
    <text evidence="1">The sequence shown here is derived from an EMBL/GenBank/DDBJ whole genome shotgun (WGS) entry which is preliminary data.</text>
</comment>